<proteinExistence type="inferred from homology"/>
<dbReference type="PANTHER" id="PTHR11008">
    <property type="entry name" value="PROTEIN TAKEOUT-LIKE PROTEIN"/>
    <property type="match status" value="1"/>
</dbReference>
<dbReference type="Pfam" id="PF06585">
    <property type="entry name" value="JHBP"/>
    <property type="match status" value="1"/>
</dbReference>
<dbReference type="Proteomes" id="UP000076502">
    <property type="component" value="Unassembled WGS sequence"/>
</dbReference>
<protein>
    <submittedName>
        <fullName evidence="4">Protein takeout</fullName>
    </submittedName>
</protein>
<dbReference type="PANTHER" id="PTHR11008:SF39">
    <property type="entry name" value="CIRCADIAN CLOCK-CONTROLLED PROTEIN-LIKE PROTEIN"/>
    <property type="match status" value="1"/>
</dbReference>
<evidence type="ECO:0000256" key="1">
    <source>
        <dbReference type="ARBA" id="ARBA00022729"/>
    </source>
</evidence>
<evidence type="ECO:0000313" key="4">
    <source>
        <dbReference type="EMBL" id="KZC13441.1"/>
    </source>
</evidence>
<dbReference type="OrthoDB" id="8174700at2759"/>
<dbReference type="GO" id="GO:0007623">
    <property type="term" value="P:circadian rhythm"/>
    <property type="evidence" value="ECO:0007669"/>
    <property type="project" value="UniProtKB-ARBA"/>
</dbReference>
<organism evidence="4 5">
    <name type="scientific">Dufourea novaeangliae</name>
    <name type="common">Sweat bee</name>
    <dbReference type="NCBI Taxonomy" id="178035"/>
    <lineage>
        <taxon>Eukaryota</taxon>
        <taxon>Metazoa</taxon>
        <taxon>Ecdysozoa</taxon>
        <taxon>Arthropoda</taxon>
        <taxon>Hexapoda</taxon>
        <taxon>Insecta</taxon>
        <taxon>Pterygota</taxon>
        <taxon>Neoptera</taxon>
        <taxon>Endopterygota</taxon>
        <taxon>Hymenoptera</taxon>
        <taxon>Apocrita</taxon>
        <taxon>Aculeata</taxon>
        <taxon>Apoidea</taxon>
        <taxon>Anthophila</taxon>
        <taxon>Halictidae</taxon>
        <taxon>Rophitinae</taxon>
        <taxon>Dufourea</taxon>
    </lineage>
</organism>
<keyword evidence="2" id="KW-0090">Biological rhythms</keyword>
<evidence type="ECO:0000256" key="2">
    <source>
        <dbReference type="ARBA" id="ARBA00023108"/>
    </source>
</evidence>
<dbReference type="Gene3D" id="3.15.10.30">
    <property type="entry name" value="Haemolymph juvenile hormone binding protein"/>
    <property type="match status" value="1"/>
</dbReference>
<comment type="similarity">
    <text evidence="3">Belongs to the TO family.</text>
</comment>
<accession>A0A154PNI7</accession>
<name>A0A154PNI7_DUFNO</name>
<dbReference type="AlphaFoldDB" id="A0A154PNI7"/>
<dbReference type="OMA" id="MGHATIY"/>
<dbReference type="SMART" id="SM00700">
    <property type="entry name" value="JHBP"/>
    <property type="match status" value="1"/>
</dbReference>
<dbReference type="EMBL" id="KQ435007">
    <property type="protein sequence ID" value="KZC13441.1"/>
    <property type="molecule type" value="Genomic_DNA"/>
</dbReference>
<dbReference type="STRING" id="178035.A0A154PNI7"/>
<keyword evidence="1" id="KW-0732">Signal</keyword>
<sequence>MILFWFPAPYLKVCHRNDPDLNDCIKESINLLTPHLKDGIESLRLPAFEPLCLPEVEINQASGPIYIHSKYTNISIFGGTDAVPKTVKVDLDKNLMRLKFYIPRLRMITNYDLTGRIMMLPISGNGMGHGNFTDIDVIITLQMERYRSEEMGQFHRRVNDIYVDFEMGHATIYLDNLFDGDQTLSGAMNLFLNDNWRAVIAEIKPKLEETIGVFIKDFTNRIFAVFPEDALLLP</sequence>
<evidence type="ECO:0000256" key="3">
    <source>
        <dbReference type="ARBA" id="ARBA00060902"/>
    </source>
</evidence>
<reference evidence="4 5" key="1">
    <citation type="submission" date="2015-07" db="EMBL/GenBank/DDBJ databases">
        <title>The genome of Dufourea novaeangliae.</title>
        <authorList>
            <person name="Pan H."/>
            <person name="Kapheim K."/>
        </authorList>
    </citation>
    <scope>NUCLEOTIDE SEQUENCE [LARGE SCALE GENOMIC DNA]</scope>
    <source>
        <strain evidence="4">0120121106</strain>
        <tissue evidence="4">Whole body</tissue>
    </source>
</reference>
<dbReference type="InterPro" id="IPR010562">
    <property type="entry name" value="Haemolymph_juvenile_hormone-bd"/>
</dbReference>
<evidence type="ECO:0000313" key="5">
    <source>
        <dbReference type="Proteomes" id="UP000076502"/>
    </source>
</evidence>
<dbReference type="FunFam" id="3.15.10.30:FF:000001">
    <property type="entry name" value="Takeout-like protein 1"/>
    <property type="match status" value="1"/>
</dbReference>
<keyword evidence="5" id="KW-1185">Reference proteome</keyword>
<dbReference type="InterPro" id="IPR038606">
    <property type="entry name" value="To_sf"/>
</dbReference>
<dbReference type="GO" id="GO:0005615">
    <property type="term" value="C:extracellular space"/>
    <property type="evidence" value="ECO:0007669"/>
    <property type="project" value="TreeGrafter"/>
</dbReference>
<gene>
    <name evidence="4" type="ORF">WN55_04992</name>
</gene>